<feature type="non-terminal residue" evidence="1">
    <location>
        <position position="67"/>
    </location>
</feature>
<organism evidence="1">
    <name type="scientific">Iconisemion striatum</name>
    <dbReference type="NCBI Taxonomy" id="60296"/>
    <lineage>
        <taxon>Eukaryota</taxon>
        <taxon>Metazoa</taxon>
        <taxon>Chordata</taxon>
        <taxon>Craniata</taxon>
        <taxon>Vertebrata</taxon>
        <taxon>Euteleostomi</taxon>
        <taxon>Actinopterygii</taxon>
        <taxon>Neopterygii</taxon>
        <taxon>Teleostei</taxon>
        <taxon>Neoteleostei</taxon>
        <taxon>Acanthomorphata</taxon>
        <taxon>Ovalentaria</taxon>
        <taxon>Atherinomorphae</taxon>
        <taxon>Cyprinodontiformes</taxon>
        <taxon>Nothobranchiidae</taxon>
        <taxon>Iconisemion</taxon>
    </lineage>
</organism>
<accession>A0A1A7Z1N5</accession>
<sequence>VHNSECTDFLEQFTRKHLCIFFSLGAIQTPTTSWQQGGHLHCNESSAVLYFICTLCCQFTLRILQAL</sequence>
<reference evidence="1" key="1">
    <citation type="submission" date="2016-05" db="EMBL/GenBank/DDBJ databases">
        <authorList>
            <person name="Lavstsen T."/>
            <person name="Jespersen J.S."/>
        </authorList>
    </citation>
    <scope>NUCLEOTIDE SEQUENCE</scope>
    <source>
        <tissue evidence="1">Brain</tissue>
    </source>
</reference>
<protein>
    <submittedName>
        <fullName evidence="1">Uncharacterized protein</fullName>
    </submittedName>
</protein>
<name>A0A1A7Z1N5_9TELE</name>
<dbReference type="EMBL" id="HADW01013978">
    <property type="protein sequence ID" value="SBP15378.1"/>
    <property type="molecule type" value="Transcribed_RNA"/>
</dbReference>
<gene>
    <name evidence="1" type="primary">Nfu_g_1_025348</name>
</gene>
<proteinExistence type="predicted"/>
<feature type="non-terminal residue" evidence="1">
    <location>
        <position position="1"/>
    </location>
</feature>
<reference evidence="1" key="2">
    <citation type="submission" date="2016-06" db="EMBL/GenBank/DDBJ databases">
        <title>The genome of a short-lived fish provides insights into sex chromosome evolution and the genetic control of aging.</title>
        <authorList>
            <person name="Reichwald K."/>
            <person name="Felder M."/>
            <person name="Petzold A."/>
            <person name="Koch P."/>
            <person name="Groth M."/>
            <person name="Platzer M."/>
        </authorList>
    </citation>
    <scope>NUCLEOTIDE SEQUENCE</scope>
    <source>
        <tissue evidence="1">Brain</tissue>
    </source>
</reference>
<dbReference type="AlphaFoldDB" id="A0A1A7Z1N5"/>
<dbReference type="EMBL" id="HADX01014111">
    <property type="protein sequence ID" value="SBP36343.1"/>
    <property type="molecule type" value="Transcribed_RNA"/>
</dbReference>
<evidence type="ECO:0000313" key="1">
    <source>
        <dbReference type="EMBL" id="SBP36343.1"/>
    </source>
</evidence>